<dbReference type="Gene3D" id="3.10.290.10">
    <property type="entry name" value="RNA-binding S4 domain"/>
    <property type="match status" value="1"/>
</dbReference>
<dbReference type="CDD" id="cd00165">
    <property type="entry name" value="S4"/>
    <property type="match status" value="1"/>
</dbReference>
<sequence length="260" mass="30283">MDKNIEQHFRKEEVPFIDSCADLIDESINQYRPILTKFLNPRQIYILTTLVNRQSDLSVAFFGGYPNSEMKRGLIYPEYFEPSKDDYQVKLFEIRYPVKFSKLRHSKILGTLLGSGVERSTIGDILTDGTRWQFLCTREIADFLKMQISSIGKTKVSLIETEFSDVITPENEWRDESTTLSSFRMDNLISEGFNISRNDAKELVSHQKVHLNWAVNSRPDYEITTHDVVSVRRFGRIRLKRQEGQTKKGKYRAIISVLKK</sequence>
<reference evidence="3 4" key="1">
    <citation type="journal article" date="2015" name="Genome Biol. Evol.">
        <title>Functionally Structured Genomes in Lactobacillus kunkeei Colonizing the Honey Crop and Food Products of Honeybees and Stingless Bees.</title>
        <authorList>
            <person name="Tamarit D."/>
            <person name="Ellegaard K.M."/>
            <person name="Wikander J."/>
            <person name="Olofsson T."/>
            <person name="Vasquez A."/>
            <person name="Andersson S.G."/>
        </authorList>
    </citation>
    <scope>NUCLEOTIDE SEQUENCE [LARGE SCALE GENOMIC DNA]</scope>
    <source>
        <strain evidence="3 4">LAla</strain>
    </source>
</reference>
<feature type="domain" description="RNA-binding S4" evidence="2">
    <location>
        <begin position="183"/>
        <end position="245"/>
    </location>
</feature>
<dbReference type="RefSeq" id="WP_053796725.1">
    <property type="nucleotide sequence ID" value="NZ_JXCZ01000022.1"/>
</dbReference>
<keyword evidence="1" id="KW-0694">RNA-binding</keyword>
<evidence type="ECO:0000313" key="4">
    <source>
        <dbReference type="Proteomes" id="UP000037749"/>
    </source>
</evidence>
<evidence type="ECO:0000259" key="2">
    <source>
        <dbReference type="SMART" id="SM00363"/>
    </source>
</evidence>
<dbReference type="InterPro" id="IPR012677">
    <property type="entry name" value="Nucleotide-bd_a/b_plait_sf"/>
</dbReference>
<dbReference type="PANTHER" id="PTHR13633">
    <property type="entry name" value="MITOCHONDRIAL TRANSCRIPTION RESCUE FACTOR 1"/>
    <property type="match status" value="1"/>
</dbReference>
<evidence type="ECO:0000256" key="1">
    <source>
        <dbReference type="PROSITE-ProRule" id="PRU00182"/>
    </source>
</evidence>
<dbReference type="PATRIC" id="fig|148814.9.peg.905"/>
<dbReference type="EMBL" id="JXCZ01000022">
    <property type="protein sequence ID" value="KOY79015.1"/>
    <property type="molecule type" value="Genomic_DNA"/>
</dbReference>
<protein>
    <submittedName>
        <fullName evidence="3">Cell division protein, S4-like domain</fullName>
    </submittedName>
</protein>
<dbReference type="Pfam" id="PF17774">
    <property type="entry name" value="YlmH_RBD"/>
    <property type="match status" value="1"/>
</dbReference>
<keyword evidence="3" id="KW-0132">Cell division</keyword>
<dbReference type="Pfam" id="PF01479">
    <property type="entry name" value="S4"/>
    <property type="match status" value="1"/>
</dbReference>
<name>A0A0N0CTN6_9LACO</name>
<keyword evidence="3" id="KW-0131">Cell cycle</keyword>
<dbReference type="PANTHER" id="PTHR13633:SF3">
    <property type="entry name" value="MITOCHONDRIAL TRANSCRIPTION RESCUE FACTOR 1"/>
    <property type="match status" value="1"/>
</dbReference>
<accession>A0A0N0CTN6</accession>
<proteinExistence type="predicted"/>
<comment type="caution">
    <text evidence="3">The sequence shown here is derived from an EMBL/GenBank/DDBJ whole genome shotgun (WGS) entry which is preliminary data.</text>
</comment>
<evidence type="ECO:0000313" key="3">
    <source>
        <dbReference type="EMBL" id="KOY79015.1"/>
    </source>
</evidence>
<gene>
    <name evidence="3" type="ORF">RZ72_13850</name>
</gene>
<dbReference type="InterPro" id="IPR036986">
    <property type="entry name" value="S4_RNA-bd_sf"/>
</dbReference>
<dbReference type="InterPro" id="IPR048443">
    <property type="entry name" value="RqcP2_N"/>
</dbReference>
<dbReference type="Pfam" id="PF21278">
    <property type="entry name" value="YlmH_1st"/>
    <property type="match status" value="1"/>
</dbReference>
<organism evidence="3 4">
    <name type="scientific">Apilactobacillus kunkeei</name>
    <dbReference type="NCBI Taxonomy" id="148814"/>
    <lineage>
        <taxon>Bacteria</taxon>
        <taxon>Bacillati</taxon>
        <taxon>Bacillota</taxon>
        <taxon>Bacilli</taxon>
        <taxon>Lactobacillales</taxon>
        <taxon>Lactobacillaceae</taxon>
        <taxon>Apilactobacillus</taxon>
    </lineage>
</organism>
<dbReference type="Proteomes" id="UP000037749">
    <property type="component" value="Unassembled WGS sequence"/>
</dbReference>
<dbReference type="InterPro" id="IPR002942">
    <property type="entry name" value="S4_RNA-bd"/>
</dbReference>
<dbReference type="PROSITE" id="PS50889">
    <property type="entry name" value="S4"/>
    <property type="match status" value="1"/>
</dbReference>
<dbReference type="Gene3D" id="3.30.1370.160">
    <property type="match status" value="1"/>
</dbReference>
<dbReference type="GO" id="GO:0051301">
    <property type="term" value="P:cell division"/>
    <property type="evidence" value="ECO:0007669"/>
    <property type="project" value="UniProtKB-KW"/>
</dbReference>
<dbReference type="InterPro" id="IPR040591">
    <property type="entry name" value="RqcP2_RBD"/>
</dbReference>
<dbReference type="SUPFAM" id="SSF55174">
    <property type="entry name" value="Alpha-L RNA-binding motif"/>
    <property type="match status" value="1"/>
</dbReference>
<dbReference type="SMART" id="SM00363">
    <property type="entry name" value="S4"/>
    <property type="match status" value="1"/>
</dbReference>
<dbReference type="AlphaFoldDB" id="A0A0N0CTN6"/>
<dbReference type="GO" id="GO:0003723">
    <property type="term" value="F:RNA binding"/>
    <property type="evidence" value="ECO:0007669"/>
    <property type="project" value="UniProtKB-KW"/>
</dbReference>
<dbReference type="Gene3D" id="3.30.70.330">
    <property type="match status" value="1"/>
</dbReference>